<dbReference type="Proteomes" id="UP001315967">
    <property type="component" value="Chromosome"/>
</dbReference>
<sequence length="63" mass="7345">MEDIVIPVSEEEVVLSKDTVVTDEFEVEKTRHTDHETVTETTRREELDIDDVDGHVVEDDDRF</sequence>
<feature type="domain" description="DUF2382" evidence="1">
    <location>
        <begin position="2"/>
        <end position="49"/>
    </location>
</feature>
<organism evidence="2 3">
    <name type="scientific">Fundicoccus culcitae</name>
    <dbReference type="NCBI Taxonomy" id="2969821"/>
    <lineage>
        <taxon>Bacteria</taxon>
        <taxon>Bacillati</taxon>
        <taxon>Bacillota</taxon>
        <taxon>Bacilli</taxon>
        <taxon>Lactobacillales</taxon>
        <taxon>Aerococcaceae</taxon>
        <taxon>Fundicoccus</taxon>
    </lineage>
</organism>
<evidence type="ECO:0000259" key="1">
    <source>
        <dbReference type="Pfam" id="PF09557"/>
    </source>
</evidence>
<evidence type="ECO:0000313" key="2">
    <source>
        <dbReference type="EMBL" id="UUX35135.1"/>
    </source>
</evidence>
<protein>
    <submittedName>
        <fullName evidence="2">YsnF/AvaK domain-containing protein</fullName>
    </submittedName>
</protein>
<name>A0ABY5P9J9_9LACT</name>
<reference evidence="2 3" key="1">
    <citation type="submission" date="2022-08" db="EMBL/GenBank/DDBJ databases">
        <title>Aerococcaceae sp. nov isolated from spoiled eye mask.</title>
        <authorList>
            <person name="Zhou G."/>
            <person name="Xie X.-B."/>
            <person name="Shi Q.-S."/>
            <person name="Wang Y.-S."/>
            <person name="Wen X."/>
            <person name="Peng H."/>
            <person name="Yang X.-J."/>
            <person name="Tao H.-B."/>
            <person name="Huang X.-M."/>
        </authorList>
    </citation>
    <scope>NUCLEOTIDE SEQUENCE [LARGE SCALE GENOMIC DNA]</scope>
    <source>
        <strain evidence="3">DM20194951</strain>
    </source>
</reference>
<dbReference type="EMBL" id="CP102453">
    <property type="protein sequence ID" value="UUX35135.1"/>
    <property type="molecule type" value="Genomic_DNA"/>
</dbReference>
<evidence type="ECO:0000313" key="3">
    <source>
        <dbReference type="Proteomes" id="UP001315967"/>
    </source>
</evidence>
<dbReference type="RefSeq" id="WP_313794628.1">
    <property type="nucleotide sequence ID" value="NZ_CP102453.1"/>
</dbReference>
<dbReference type="Pfam" id="PF09557">
    <property type="entry name" value="DUF2382"/>
    <property type="match status" value="1"/>
</dbReference>
<accession>A0ABY5P9J9</accession>
<proteinExistence type="predicted"/>
<keyword evidence="3" id="KW-1185">Reference proteome</keyword>
<dbReference type="InterPro" id="IPR019060">
    <property type="entry name" value="DUF2382"/>
</dbReference>
<gene>
    <name evidence="2" type="ORF">NRE15_05700</name>
</gene>